<evidence type="ECO:0000313" key="3">
    <source>
        <dbReference type="Proteomes" id="UP001197093"/>
    </source>
</evidence>
<dbReference type="Proteomes" id="UP001197093">
    <property type="component" value="Unassembled WGS sequence"/>
</dbReference>
<gene>
    <name evidence="2" type="ORF">NEMBOFW57_008077</name>
</gene>
<evidence type="ECO:0000313" key="2">
    <source>
        <dbReference type="EMBL" id="KAG7285783.1"/>
    </source>
</evidence>
<dbReference type="AlphaFoldDB" id="A0AAD4HYL3"/>
<feature type="compositionally biased region" description="Low complexity" evidence="1">
    <location>
        <begin position="41"/>
        <end position="53"/>
    </location>
</feature>
<protein>
    <submittedName>
        <fullName evidence="2">Uncharacterized protein</fullName>
    </submittedName>
</protein>
<comment type="caution">
    <text evidence="2">The sequence shown here is derived from an EMBL/GenBank/DDBJ whole genome shotgun (WGS) entry which is preliminary data.</text>
</comment>
<proteinExistence type="predicted"/>
<reference evidence="2" key="1">
    <citation type="submission" date="2023-02" db="EMBL/GenBank/DDBJ databases">
        <authorList>
            <person name="Palmer J.M."/>
        </authorList>
    </citation>
    <scope>NUCLEOTIDE SEQUENCE</scope>
    <source>
        <strain evidence="2">FW57</strain>
    </source>
</reference>
<feature type="compositionally biased region" description="Basic and acidic residues" evidence="1">
    <location>
        <begin position="10"/>
        <end position="36"/>
    </location>
</feature>
<keyword evidence="3" id="KW-1185">Reference proteome</keyword>
<dbReference type="EMBL" id="JAHCVI010000004">
    <property type="protein sequence ID" value="KAG7285783.1"/>
    <property type="molecule type" value="Genomic_DNA"/>
</dbReference>
<sequence>MTNQDLPDAGSHKSDQEKSRHHETTESDAPPAHESHGPGITSTSAAPESTSPPKDGEKDQAGKLTSTFTEFGNGQGLGGMVLSMVPNPGVPDYQLGPWAALIQVKCRDIARLMREGFNWSAENVRPEEGCMFHATDAKWSALGFRWIIVDKPDDCQDRQWVARLDVLTPYFEILRGFCLEKLSRQNVWAARAWNALQEAVYQYEFCEPGKNYNCI</sequence>
<feature type="region of interest" description="Disordered" evidence="1">
    <location>
        <begin position="1"/>
        <end position="61"/>
    </location>
</feature>
<name>A0AAD4HYL3_9PEZI</name>
<accession>A0AAD4HYL3</accession>
<evidence type="ECO:0000256" key="1">
    <source>
        <dbReference type="SAM" id="MobiDB-lite"/>
    </source>
</evidence>
<organism evidence="2 3">
    <name type="scientific">Staphylotrichum longicolle</name>
    <dbReference type="NCBI Taxonomy" id="669026"/>
    <lineage>
        <taxon>Eukaryota</taxon>
        <taxon>Fungi</taxon>
        <taxon>Dikarya</taxon>
        <taxon>Ascomycota</taxon>
        <taxon>Pezizomycotina</taxon>
        <taxon>Sordariomycetes</taxon>
        <taxon>Sordariomycetidae</taxon>
        <taxon>Sordariales</taxon>
        <taxon>Chaetomiaceae</taxon>
        <taxon>Staphylotrichum</taxon>
    </lineage>
</organism>